<accession>A0ABV7HF39</accession>
<keyword evidence="1" id="KW-0812">Transmembrane</keyword>
<dbReference type="Proteomes" id="UP001595476">
    <property type="component" value="Unassembled WGS sequence"/>
</dbReference>
<keyword evidence="1" id="KW-0472">Membrane</keyword>
<feature type="transmembrane region" description="Helical" evidence="1">
    <location>
        <begin position="53"/>
        <end position="72"/>
    </location>
</feature>
<reference evidence="3" key="1">
    <citation type="journal article" date="2019" name="Int. J. Syst. Evol. Microbiol.">
        <title>The Global Catalogue of Microorganisms (GCM) 10K type strain sequencing project: providing services to taxonomists for standard genome sequencing and annotation.</title>
        <authorList>
            <consortium name="The Broad Institute Genomics Platform"/>
            <consortium name="The Broad Institute Genome Sequencing Center for Infectious Disease"/>
            <person name="Wu L."/>
            <person name="Ma J."/>
        </authorList>
    </citation>
    <scope>NUCLEOTIDE SEQUENCE [LARGE SCALE GENOMIC DNA]</scope>
    <source>
        <strain evidence="3">KCTC 52438</strain>
    </source>
</reference>
<proteinExistence type="predicted"/>
<name>A0ABV7HF39_9GAMM</name>
<evidence type="ECO:0000256" key="1">
    <source>
        <dbReference type="SAM" id="Phobius"/>
    </source>
</evidence>
<sequence length="187" mass="21401">MVLEKTASEVAGFKIFLGCLLALLFLFFHWVFVNFIAGSHFIPGRGTVNPPDWLTITFIWIYRIIAILVVSYHGYQAFSLIRNGGKWVITVTSKGIEWLSPSPQIEASFFLPMDEIDFIGTKQRFESHRRGADKDFVKVLVKKDGSFFKFTNECCADLELIYTELMELGVPFRDTKFSYESSEVTKA</sequence>
<dbReference type="RefSeq" id="WP_386716449.1">
    <property type="nucleotide sequence ID" value="NZ_JBHRSZ010000002.1"/>
</dbReference>
<organism evidence="2 3">
    <name type="scientific">Litoribrevibacter euphylliae</name>
    <dbReference type="NCBI Taxonomy" id="1834034"/>
    <lineage>
        <taxon>Bacteria</taxon>
        <taxon>Pseudomonadati</taxon>
        <taxon>Pseudomonadota</taxon>
        <taxon>Gammaproteobacteria</taxon>
        <taxon>Oceanospirillales</taxon>
        <taxon>Oceanospirillaceae</taxon>
        <taxon>Litoribrevibacter</taxon>
    </lineage>
</organism>
<gene>
    <name evidence="2" type="ORF">ACFOEK_03915</name>
</gene>
<protein>
    <recommendedName>
        <fullName evidence="4">DUF5673 domain-containing protein</fullName>
    </recommendedName>
</protein>
<evidence type="ECO:0008006" key="4">
    <source>
        <dbReference type="Google" id="ProtNLM"/>
    </source>
</evidence>
<keyword evidence="1" id="KW-1133">Transmembrane helix</keyword>
<dbReference type="EMBL" id="JBHRSZ010000002">
    <property type="protein sequence ID" value="MFC3150161.1"/>
    <property type="molecule type" value="Genomic_DNA"/>
</dbReference>
<comment type="caution">
    <text evidence="2">The sequence shown here is derived from an EMBL/GenBank/DDBJ whole genome shotgun (WGS) entry which is preliminary data.</text>
</comment>
<feature type="transmembrane region" description="Helical" evidence="1">
    <location>
        <begin position="12"/>
        <end position="33"/>
    </location>
</feature>
<keyword evidence="3" id="KW-1185">Reference proteome</keyword>
<evidence type="ECO:0000313" key="2">
    <source>
        <dbReference type="EMBL" id="MFC3150161.1"/>
    </source>
</evidence>
<evidence type="ECO:0000313" key="3">
    <source>
        <dbReference type="Proteomes" id="UP001595476"/>
    </source>
</evidence>